<dbReference type="Pfam" id="PF01297">
    <property type="entry name" value="ZnuA"/>
    <property type="match status" value="1"/>
</dbReference>
<dbReference type="GO" id="GO:0030001">
    <property type="term" value="P:metal ion transport"/>
    <property type="evidence" value="ECO:0007669"/>
    <property type="project" value="InterPro"/>
</dbReference>
<dbReference type="EMBL" id="VJOL01000017">
    <property type="protein sequence ID" value="TSE30041.1"/>
    <property type="molecule type" value="Genomic_DNA"/>
</dbReference>
<evidence type="ECO:0000256" key="5">
    <source>
        <dbReference type="ARBA" id="ARBA00022729"/>
    </source>
</evidence>
<keyword evidence="4" id="KW-0479">Metal-binding</keyword>
<dbReference type="RefSeq" id="WP_185975016.1">
    <property type="nucleotide sequence ID" value="NZ_VJOL01000017.1"/>
</dbReference>
<dbReference type="Proteomes" id="UP000318542">
    <property type="component" value="Unassembled WGS sequence"/>
</dbReference>
<comment type="subcellular location">
    <subcellularLocation>
        <location evidence="1">Cell envelope</location>
    </subcellularLocation>
</comment>
<keyword evidence="3 6" id="KW-0813">Transport</keyword>
<dbReference type="InterPro" id="IPR006128">
    <property type="entry name" value="Lipoprotein_PsaA-like"/>
</dbReference>
<dbReference type="PRINTS" id="PR00690">
    <property type="entry name" value="ADHESNFAMILY"/>
</dbReference>
<accession>A0A554X2G8</accession>
<dbReference type="PANTHER" id="PTHR42953:SF1">
    <property type="entry name" value="METAL-BINDING PROTEIN HI_0362-RELATED"/>
    <property type="match status" value="1"/>
</dbReference>
<name>A0A554X2G8_9BURK</name>
<evidence type="ECO:0000256" key="6">
    <source>
        <dbReference type="RuleBase" id="RU003512"/>
    </source>
</evidence>
<dbReference type="GO" id="GO:0046872">
    <property type="term" value="F:metal ion binding"/>
    <property type="evidence" value="ECO:0007669"/>
    <property type="project" value="UniProtKB-KW"/>
</dbReference>
<sequence>MSQSVGIEGWSRRGLMRWAGGVAVSMLARVSAVRAEGALPVVASFSILADLVRQVGGDRVQVDALVGPEADAHVFQPRPADARRLTAARLVVAHGLGFEGWLERLLRNAAYQGALVRVSDGLPDPLPARGQHGHGGHDHAHVHDHGDWDPHTWQDVRNAMHAVQRIEAALCAADPDGCAHYRQRGADYRARLQALHDDIVAAWQAIEPARRKVVTSHAAFGYYARAYGVTFLAAKGVSTASEPSATTVARLIRLIRAEGVRAVFIERLTDPRLIERIAKEAGVRPSAVPLYSDALSAPAGPAPDYIALMRHNTQALVAAIRSGA</sequence>
<evidence type="ECO:0000256" key="1">
    <source>
        <dbReference type="ARBA" id="ARBA00004196"/>
    </source>
</evidence>
<dbReference type="PANTHER" id="PTHR42953">
    <property type="entry name" value="HIGH-AFFINITY ZINC UPTAKE SYSTEM PROTEIN ZNUA-RELATED"/>
    <property type="match status" value="1"/>
</dbReference>
<gene>
    <name evidence="7" type="primary">mntA</name>
    <name evidence="7" type="ORF">Tther_01175</name>
</gene>
<organism evidence="7 8">
    <name type="scientific">Tepidimonas thermarum</name>
    <dbReference type="NCBI Taxonomy" id="335431"/>
    <lineage>
        <taxon>Bacteria</taxon>
        <taxon>Pseudomonadati</taxon>
        <taxon>Pseudomonadota</taxon>
        <taxon>Betaproteobacteria</taxon>
        <taxon>Burkholderiales</taxon>
        <taxon>Tepidimonas</taxon>
    </lineage>
</organism>
<dbReference type="AlphaFoldDB" id="A0A554X2G8"/>
<proteinExistence type="inferred from homology"/>
<evidence type="ECO:0000256" key="4">
    <source>
        <dbReference type="ARBA" id="ARBA00022723"/>
    </source>
</evidence>
<comment type="similarity">
    <text evidence="2 6">Belongs to the bacterial solute-binding protein 9 family.</text>
</comment>
<evidence type="ECO:0000256" key="3">
    <source>
        <dbReference type="ARBA" id="ARBA00022448"/>
    </source>
</evidence>
<dbReference type="InterPro" id="IPR006127">
    <property type="entry name" value="ZnuA-like"/>
</dbReference>
<dbReference type="InterPro" id="IPR006129">
    <property type="entry name" value="AdhesinB"/>
</dbReference>
<dbReference type="PRINTS" id="PR00691">
    <property type="entry name" value="ADHESINB"/>
</dbReference>
<dbReference type="InterPro" id="IPR050492">
    <property type="entry name" value="Bact_metal-bind_prot9"/>
</dbReference>
<evidence type="ECO:0000256" key="2">
    <source>
        <dbReference type="ARBA" id="ARBA00011028"/>
    </source>
</evidence>
<evidence type="ECO:0000313" key="8">
    <source>
        <dbReference type="Proteomes" id="UP000318542"/>
    </source>
</evidence>
<dbReference type="GO" id="GO:0007155">
    <property type="term" value="P:cell adhesion"/>
    <property type="evidence" value="ECO:0007669"/>
    <property type="project" value="InterPro"/>
</dbReference>
<evidence type="ECO:0000313" key="7">
    <source>
        <dbReference type="EMBL" id="TSE30041.1"/>
    </source>
</evidence>
<keyword evidence="5" id="KW-0732">Signal</keyword>
<keyword evidence="8" id="KW-1185">Reference proteome</keyword>
<keyword evidence="7" id="KW-0449">Lipoprotein</keyword>
<dbReference type="SUPFAM" id="SSF53807">
    <property type="entry name" value="Helical backbone' metal receptor"/>
    <property type="match status" value="1"/>
</dbReference>
<dbReference type="Gene3D" id="3.40.50.1980">
    <property type="entry name" value="Nitrogenase molybdenum iron protein domain"/>
    <property type="match status" value="2"/>
</dbReference>
<comment type="caution">
    <text evidence="7">The sequence shown here is derived from an EMBL/GenBank/DDBJ whole genome shotgun (WGS) entry which is preliminary data.</text>
</comment>
<protein>
    <submittedName>
        <fullName evidence="7">Manganese-binding lipoprotein MntA</fullName>
    </submittedName>
</protein>
<dbReference type="GO" id="GO:0030313">
    <property type="term" value="C:cell envelope"/>
    <property type="evidence" value="ECO:0007669"/>
    <property type="project" value="UniProtKB-SubCell"/>
</dbReference>
<reference evidence="7 8" key="1">
    <citation type="submission" date="2019-07" db="EMBL/GenBank/DDBJ databases">
        <title>Tepidimonas thermarum AA-1 draft genome.</title>
        <authorList>
            <person name="Da Costa M.S."/>
            <person name="Froufe H.J.C."/>
            <person name="Egas C."/>
            <person name="Albuquerque L."/>
        </authorList>
    </citation>
    <scope>NUCLEOTIDE SEQUENCE [LARGE SCALE GENOMIC DNA]</scope>
    <source>
        <strain evidence="7 8">AA-1</strain>
    </source>
</reference>